<dbReference type="Pfam" id="PF13439">
    <property type="entry name" value="Glyco_transf_4"/>
    <property type="match status" value="1"/>
</dbReference>
<organism evidence="3 4">
    <name type="scientific">Allotamlana fucoidanivorans</name>
    <dbReference type="NCBI Taxonomy" id="2583814"/>
    <lineage>
        <taxon>Bacteria</taxon>
        <taxon>Pseudomonadati</taxon>
        <taxon>Bacteroidota</taxon>
        <taxon>Flavobacteriia</taxon>
        <taxon>Flavobacteriales</taxon>
        <taxon>Flavobacteriaceae</taxon>
        <taxon>Allotamlana</taxon>
    </lineage>
</organism>
<evidence type="ECO:0000259" key="1">
    <source>
        <dbReference type="Pfam" id="PF00534"/>
    </source>
</evidence>
<name>A0A5C4SRJ4_9FLAO</name>
<dbReference type="Gene3D" id="3.40.50.2000">
    <property type="entry name" value="Glycogen Phosphorylase B"/>
    <property type="match status" value="2"/>
</dbReference>
<dbReference type="InterPro" id="IPR028098">
    <property type="entry name" value="Glyco_trans_4-like_N"/>
</dbReference>
<evidence type="ECO:0000259" key="2">
    <source>
        <dbReference type="Pfam" id="PF13439"/>
    </source>
</evidence>
<dbReference type="OrthoDB" id="9806653at2"/>
<keyword evidence="3" id="KW-0808">Transferase</keyword>
<accession>A0A5C4SRJ4</accession>
<proteinExistence type="predicted"/>
<dbReference type="PANTHER" id="PTHR12526">
    <property type="entry name" value="GLYCOSYLTRANSFERASE"/>
    <property type="match status" value="1"/>
</dbReference>
<dbReference type="PANTHER" id="PTHR12526:SF630">
    <property type="entry name" value="GLYCOSYLTRANSFERASE"/>
    <property type="match status" value="1"/>
</dbReference>
<comment type="caution">
    <text evidence="3">The sequence shown here is derived from an EMBL/GenBank/DDBJ whole genome shotgun (WGS) entry which is preliminary data.</text>
</comment>
<keyword evidence="4" id="KW-1185">Reference proteome</keyword>
<feature type="domain" description="Glycosyltransferase subfamily 4-like N-terminal" evidence="2">
    <location>
        <begin position="15"/>
        <end position="176"/>
    </location>
</feature>
<dbReference type="Pfam" id="PF00534">
    <property type="entry name" value="Glycos_transf_1"/>
    <property type="match status" value="1"/>
</dbReference>
<gene>
    <name evidence="3" type="ORF">FGF67_00525</name>
</gene>
<reference evidence="3 4" key="1">
    <citation type="submission" date="2019-05" db="EMBL/GenBank/DDBJ databases">
        <title>Tamlana fucoidanivorans sp. nov., isolated from the surface of algae collected from Fujian province in China.</title>
        <authorList>
            <person name="Li J."/>
        </authorList>
    </citation>
    <scope>NUCLEOTIDE SEQUENCE [LARGE SCALE GENOMIC DNA]</scope>
    <source>
        <strain evidence="3 4">CW2-9</strain>
    </source>
</reference>
<protein>
    <submittedName>
        <fullName evidence="3">Glycosyltransferase family 4 protein</fullName>
    </submittedName>
</protein>
<sequence length="378" mass="43573">MILKKIKVAHVLDSVGGVEIYLRLVSENINPECIENIIVHKSNPNKKQYLDKHGNSIKEFNIDIQREINLIKDIKAVYQTVKILKKEKPDIIHAHSAKGGIIARVASLFYKVNVLHTPHAYSYLSTNSKIKRKLFLLLESLFSRVNSYLLATSNSEIERGINEVGYHPDKTILFNNSILPMNSNDGEFNDFKLPDEFICSVGRPSFQKNIEMMIEVIKRMKLKKPNIHLVLMGVGEYSPNKNAVNQLIEEYELQSNVTLVDWIEREKILQIIKQAKLYISTSRYEGLPYSIIESLSLSKACVVTQCDGNKDLVKEGHNGFLIKDFDEMEMSDRICQLLDDDVLRQKFEQNSFNLFNKEFNLENNIKDLENIYDMLKSN</sequence>
<dbReference type="SUPFAM" id="SSF53756">
    <property type="entry name" value="UDP-Glycosyltransferase/glycogen phosphorylase"/>
    <property type="match status" value="1"/>
</dbReference>
<dbReference type="InterPro" id="IPR001296">
    <property type="entry name" value="Glyco_trans_1"/>
</dbReference>
<dbReference type="GO" id="GO:0016757">
    <property type="term" value="F:glycosyltransferase activity"/>
    <property type="evidence" value="ECO:0007669"/>
    <property type="project" value="InterPro"/>
</dbReference>
<dbReference type="EMBL" id="VDCS01000001">
    <property type="protein sequence ID" value="TNJ47044.1"/>
    <property type="molecule type" value="Genomic_DNA"/>
</dbReference>
<feature type="domain" description="Glycosyl transferase family 1" evidence="1">
    <location>
        <begin position="191"/>
        <end position="351"/>
    </location>
</feature>
<evidence type="ECO:0000313" key="3">
    <source>
        <dbReference type="EMBL" id="TNJ47044.1"/>
    </source>
</evidence>
<evidence type="ECO:0000313" key="4">
    <source>
        <dbReference type="Proteomes" id="UP000308713"/>
    </source>
</evidence>
<dbReference type="Proteomes" id="UP000308713">
    <property type="component" value="Unassembled WGS sequence"/>
</dbReference>
<dbReference type="AlphaFoldDB" id="A0A5C4SRJ4"/>